<evidence type="ECO:0000313" key="2">
    <source>
        <dbReference type="Proteomes" id="UP000334380"/>
    </source>
</evidence>
<name>A0A5E4TBF0_9BURK</name>
<keyword evidence="2" id="KW-1185">Reference proteome</keyword>
<evidence type="ECO:0000313" key="1">
    <source>
        <dbReference type="EMBL" id="VVD85117.1"/>
    </source>
</evidence>
<evidence type="ECO:0008006" key="3">
    <source>
        <dbReference type="Google" id="ProtNLM"/>
    </source>
</evidence>
<protein>
    <recommendedName>
        <fullName evidence="3">PD(D/E)XK endonuclease domain-containing protein</fullName>
    </recommendedName>
</protein>
<proteinExistence type="predicted"/>
<accession>A0A5E4TBF0</accession>
<dbReference type="AlphaFoldDB" id="A0A5E4TBF0"/>
<dbReference type="Proteomes" id="UP000334380">
    <property type="component" value="Unassembled WGS sequence"/>
</dbReference>
<sequence>MVVDRTAIFEWNRRNGDPMFQEINYEQLNSRQKENYNFQKVAARLADYGFNCLRLSDDWQGADFIACHIDGSTFMKVQLKGRLTIDKKYSGKDIYISFCNKRAWYLYPHDEVRDLLLDKGLMTGSKSWDEGGGYSWPYLSEQLTTLMQKYSI</sequence>
<reference evidence="1 2" key="1">
    <citation type="submission" date="2019-08" db="EMBL/GenBank/DDBJ databases">
        <authorList>
            <person name="Peeters C."/>
        </authorList>
    </citation>
    <scope>NUCLEOTIDE SEQUENCE [LARGE SCALE GENOMIC DNA]</scope>
    <source>
        <strain evidence="1 2">LMG 31013</strain>
    </source>
</reference>
<gene>
    <name evidence="1" type="ORF">PTE31013_01329</name>
</gene>
<dbReference type="EMBL" id="CABPRU010000002">
    <property type="protein sequence ID" value="VVD85117.1"/>
    <property type="molecule type" value="Genomic_DNA"/>
</dbReference>
<organism evidence="1 2">
    <name type="scientific">Pandoraea terrigena</name>
    <dbReference type="NCBI Taxonomy" id="2508292"/>
    <lineage>
        <taxon>Bacteria</taxon>
        <taxon>Pseudomonadati</taxon>
        <taxon>Pseudomonadota</taxon>
        <taxon>Betaproteobacteria</taxon>
        <taxon>Burkholderiales</taxon>
        <taxon>Burkholderiaceae</taxon>
        <taxon>Pandoraea</taxon>
    </lineage>
</organism>